<dbReference type="PANTHER" id="PTHR36649:SF28">
    <property type="entry name" value="UBIQUITIN-LIKE DOMAIN-CONTAINING PROTEIN"/>
    <property type="match status" value="1"/>
</dbReference>
<comment type="caution">
    <text evidence="1">The sequence shown here is derived from an EMBL/GenBank/DDBJ whole genome shotgun (WGS) entry which is preliminary data.</text>
</comment>
<accession>A0A9N9DPX9</accession>
<protein>
    <submittedName>
        <fullName evidence="1">6472_t:CDS:1</fullName>
    </submittedName>
</protein>
<dbReference type="EMBL" id="CAJVPP010004104">
    <property type="protein sequence ID" value="CAG8643678.1"/>
    <property type="molecule type" value="Genomic_DNA"/>
</dbReference>
<sequence length="240" mass="28193">MKLYSVNNQGYLYGRRQLESNSEYELSRKFIKEYLMLDDSIFSHMDNCYYLENYCHIERRGGHRYLRPSKCSKFVLEQGKHLFYNYQWNYSYHGTFTENVKSIIKFGLKKPGSRAGNDIVKSKHGTVYGEGIYTSKIPLYAQQYAPTVKWLGKYIQTIFMVRQKPESIDFTNGERSYTLGRRDIHKLYKGHISEEEIQFVCFEESSCVLHALLIKVHDKDPHSIGGEDYKIKEILDGLAD</sequence>
<reference evidence="1" key="1">
    <citation type="submission" date="2021-06" db="EMBL/GenBank/DDBJ databases">
        <authorList>
            <person name="Kallberg Y."/>
            <person name="Tangrot J."/>
            <person name="Rosling A."/>
        </authorList>
    </citation>
    <scope>NUCLEOTIDE SEQUENCE</scope>
    <source>
        <strain evidence="1">87-6 pot B 2015</strain>
    </source>
</reference>
<gene>
    <name evidence="1" type="ORF">FMOSSE_LOCUS11122</name>
</gene>
<organism evidence="1 2">
    <name type="scientific">Funneliformis mosseae</name>
    <name type="common">Endomycorrhizal fungus</name>
    <name type="synonym">Glomus mosseae</name>
    <dbReference type="NCBI Taxonomy" id="27381"/>
    <lineage>
        <taxon>Eukaryota</taxon>
        <taxon>Fungi</taxon>
        <taxon>Fungi incertae sedis</taxon>
        <taxon>Mucoromycota</taxon>
        <taxon>Glomeromycotina</taxon>
        <taxon>Glomeromycetes</taxon>
        <taxon>Glomerales</taxon>
        <taxon>Glomeraceae</taxon>
        <taxon>Funneliformis</taxon>
    </lineage>
</organism>
<name>A0A9N9DPX9_FUNMO</name>
<dbReference type="Proteomes" id="UP000789375">
    <property type="component" value="Unassembled WGS sequence"/>
</dbReference>
<evidence type="ECO:0000313" key="1">
    <source>
        <dbReference type="EMBL" id="CAG8643678.1"/>
    </source>
</evidence>
<dbReference type="AlphaFoldDB" id="A0A9N9DPX9"/>
<dbReference type="SUPFAM" id="SSF56399">
    <property type="entry name" value="ADP-ribosylation"/>
    <property type="match status" value="1"/>
</dbReference>
<dbReference type="Gene3D" id="3.90.228.10">
    <property type="match status" value="1"/>
</dbReference>
<keyword evidence="2" id="KW-1185">Reference proteome</keyword>
<dbReference type="PANTHER" id="PTHR36649">
    <property type="entry name" value="UBIQUITIN-LIKE DOMAIN-CONTAINING PROTEIN"/>
    <property type="match status" value="1"/>
</dbReference>
<evidence type="ECO:0000313" key="2">
    <source>
        <dbReference type="Proteomes" id="UP000789375"/>
    </source>
</evidence>
<proteinExistence type="predicted"/>